<keyword evidence="2" id="KW-0808">Transferase</keyword>
<reference evidence="2 3" key="1">
    <citation type="submission" date="2017-02" db="EMBL/GenBank/DDBJ databases">
        <authorList>
            <person name="Peterson S.W."/>
        </authorList>
    </citation>
    <scope>NUCLEOTIDE SEQUENCE [LARGE SCALE GENOMIC DNA]</scope>
    <source>
        <strain evidence="2 3">ATCC BAA-909</strain>
    </source>
</reference>
<dbReference type="STRING" id="225004.SAMN02745152_01702"/>
<keyword evidence="1" id="KW-1133">Transmembrane helix</keyword>
<sequence>MFCTRIGIDLKKHFISLKKEVFRKTIHICTAFVPLFIHFYKIPAIICLVCAAVLYSISEILRLKGVCVPLISSITVAAARKRDDNKFVLGPVTLVLGIVLCSILWKEPFSTVGIFSLAFGDGLASLAGKTFGRVEVPLTGGKTAAGSLTCFAAVFISGFFVLNNSILCFFLALVATLIEGLPLKDYDNVLIPVVIGGLSQFFYLHM</sequence>
<accession>A0A1T4PSR3</accession>
<dbReference type="EMBL" id="FUXC01000010">
    <property type="protein sequence ID" value="SJZ94469.1"/>
    <property type="molecule type" value="Genomic_DNA"/>
</dbReference>
<feature type="transmembrane region" description="Helical" evidence="1">
    <location>
        <begin position="189"/>
        <end position="205"/>
    </location>
</feature>
<evidence type="ECO:0000313" key="3">
    <source>
        <dbReference type="Proteomes" id="UP000190395"/>
    </source>
</evidence>
<keyword evidence="2" id="KW-0418">Kinase</keyword>
<evidence type="ECO:0000256" key="1">
    <source>
        <dbReference type="SAM" id="Phobius"/>
    </source>
</evidence>
<dbReference type="PANTHER" id="PTHR31303:SF1">
    <property type="entry name" value="CTP-DEPENDENT DIACYLGLYCEROL KINASE 1"/>
    <property type="match status" value="1"/>
</dbReference>
<dbReference type="OrthoDB" id="9813239at2"/>
<name>A0A1T4PSR3_9SPIR</name>
<organism evidence="2 3">
    <name type="scientific">Treponema berlinense</name>
    <dbReference type="NCBI Taxonomy" id="225004"/>
    <lineage>
        <taxon>Bacteria</taxon>
        <taxon>Pseudomonadati</taxon>
        <taxon>Spirochaetota</taxon>
        <taxon>Spirochaetia</taxon>
        <taxon>Spirochaetales</taxon>
        <taxon>Treponemataceae</taxon>
        <taxon>Treponema</taxon>
    </lineage>
</organism>
<dbReference type="RefSeq" id="WP_078931433.1">
    <property type="nucleotide sequence ID" value="NZ_FUXC01000010.1"/>
</dbReference>
<feature type="transmembrane region" description="Helical" evidence="1">
    <location>
        <begin position="87"/>
        <end position="105"/>
    </location>
</feature>
<dbReference type="InterPro" id="IPR037997">
    <property type="entry name" value="Dgk1-like"/>
</dbReference>
<dbReference type="PANTHER" id="PTHR31303">
    <property type="entry name" value="CTP-DEPENDENT DIACYLGLYCEROL KINASE 1"/>
    <property type="match status" value="1"/>
</dbReference>
<dbReference type="GeneID" id="303367933"/>
<dbReference type="GO" id="GO:0004143">
    <property type="term" value="F:ATP-dependent diacylglycerol kinase activity"/>
    <property type="evidence" value="ECO:0007669"/>
    <property type="project" value="InterPro"/>
</dbReference>
<feature type="transmembrane region" description="Helical" evidence="1">
    <location>
        <begin position="28"/>
        <end position="55"/>
    </location>
</feature>
<protein>
    <submittedName>
        <fullName evidence="2">Dolichol kinase</fullName>
    </submittedName>
</protein>
<keyword evidence="1" id="KW-0472">Membrane</keyword>
<keyword evidence="3" id="KW-1185">Reference proteome</keyword>
<proteinExistence type="predicted"/>
<keyword evidence="1" id="KW-0812">Transmembrane</keyword>
<feature type="transmembrane region" description="Helical" evidence="1">
    <location>
        <begin position="144"/>
        <end position="177"/>
    </location>
</feature>
<gene>
    <name evidence="2" type="ORF">SAMN02745152_01702</name>
</gene>
<dbReference type="Proteomes" id="UP000190395">
    <property type="component" value="Unassembled WGS sequence"/>
</dbReference>
<evidence type="ECO:0000313" key="2">
    <source>
        <dbReference type="EMBL" id="SJZ94469.1"/>
    </source>
</evidence>
<dbReference type="AlphaFoldDB" id="A0A1T4PSR3"/>